<reference evidence="1" key="1">
    <citation type="journal article" date="2015" name="Nature">
        <title>Complex archaea that bridge the gap between prokaryotes and eukaryotes.</title>
        <authorList>
            <person name="Spang A."/>
            <person name="Saw J.H."/>
            <person name="Jorgensen S.L."/>
            <person name="Zaremba-Niedzwiedzka K."/>
            <person name="Martijn J."/>
            <person name="Lind A.E."/>
            <person name="van Eijk R."/>
            <person name="Schleper C."/>
            <person name="Guy L."/>
            <person name="Ettema T.J."/>
        </authorList>
    </citation>
    <scope>NUCLEOTIDE SEQUENCE</scope>
</reference>
<name>A0A0F9XUW8_9ZZZZ</name>
<gene>
    <name evidence="1" type="ORF">LCGC14_0170620</name>
</gene>
<proteinExistence type="predicted"/>
<accession>A0A0F9XUW8</accession>
<sequence length="93" mass="9997">MQIEITAEVVGAYTFKADGKDVAKITVLGNEGGPMGHGIECKPYGIFELDAEMDVFRALAGDIKGLSTMRFRADLKPINATGGYVIHVLEILP</sequence>
<protein>
    <submittedName>
        <fullName evidence="1">Uncharacterized protein</fullName>
    </submittedName>
</protein>
<dbReference type="EMBL" id="LAZR01000066">
    <property type="protein sequence ID" value="KKN96133.1"/>
    <property type="molecule type" value="Genomic_DNA"/>
</dbReference>
<organism evidence="1">
    <name type="scientific">marine sediment metagenome</name>
    <dbReference type="NCBI Taxonomy" id="412755"/>
    <lineage>
        <taxon>unclassified sequences</taxon>
        <taxon>metagenomes</taxon>
        <taxon>ecological metagenomes</taxon>
    </lineage>
</organism>
<comment type="caution">
    <text evidence="1">The sequence shown here is derived from an EMBL/GenBank/DDBJ whole genome shotgun (WGS) entry which is preliminary data.</text>
</comment>
<dbReference type="AlphaFoldDB" id="A0A0F9XUW8"/>
<evidence type="ECO:0000313" key="1">
    <source>
        <dbReference type="EMBL" id="KKN96133.1"/>
    </source>
</evidence>